<comment type="caution">
    <text evidence="1">The sequence shown here is derived from an EMBL/GenBank/DDBJ whole genome shotgun (WGS) entry which is preliminary data.</text>
</comment>
<gene>
    <name evidence="1" type="ORF">PhCBS80983_g00529</name>
</gene>
<protein>
    <submittedName>
        <fullName evidence="1">Uncharacterized protein</fullName>
    </submittedName>
</protein>
<evidence type="ECO:0000313" key="2">
    <source>
        <dbReference type="Proteomes" id="UP000318582"/>
    </source>
</evidence>
<dbReference type="Proteomes" id="UP000318582">
    <property type="component" value="Unassembled WGS sequence"/>
</dbReference>
<reference evidence="1 2" key="1">
    <citation type="journal article" date="2019" name="Sci. Rep.">
        <title>Comparative genomics of chytrid fungi reveal insights into the obligate biotrophic and pathogenic lifestyle of Synchytrium endobioticum.</title>
        <authorList>
            <person name="van de Vossenberg B.T.L.H."/>
            <person name="Warris S."/>
            <person name="Nguyen H.D.T."/>
            <person name="van Gent-Pelzer M.P.E."/>
            <person name="Joly D.L."/>
            <person name="van de Geest H.C."/>
            <person name="Bonants P.J.M."/>
            <person name="Smith D.S."/>
            <person name="Levesque C.A."/>
            <person name="van der Lee T.A.J."/>
        </authorList>
    </citation>
    <scope>NUCLEOTIDE SEQUENCE [LARGE SCALE GENOMIC DNA]</scope>
    <source>
        <strain evidence="1 2">CBS 809.83</strain>
    </source>
</reference>
<accession>A0A507EGK1</accession>
<name>A0A507EGK1_9FUNG</name>
<evidence type="ECO:0000313" key="1">
    <source>
        <dbReference type="EMBL" id="TPX62386.1"/>
    </source>
</evidence>
<keyword evidence="2" id="KW-1185">Reference proteome</keyword>
<dbReference type="AlphaFoldDB" id="A0A507EGK1"/>
<dbReference type="EMBL" id="QEAQ01000003">
    <property type="protein sequence ID" value="TPX62386.1"/>
    <property type="molecule type" value="Genomic_DNA"/>
</dbReference>
<organism evidence="1 2">
    <name type="scientific">Powellomyces hirtus</name>
    <dbReference type="NCBI Taxonomy" id="109895"/>
    <lineage>
        <taxon>Eukaryota</taxon>
        <taxon>Fungi</taxon>
        <taxon>Fungi incertae sedis</taxon>
        <taxon>Chytridiomycota</taxon>
        <taxon>Chytridiomycota incertae sedis</taxon>
        <taxon>Chytridiomycetes</taxon>
        <taxon>Spizellomycetales</taxon>
        <taxon>Powellomycetaceae</taxon>
        <taxon>Powellomyces</taxon>
    </lineage>
</organism>
<sequence length="226" mass="25292">MASSDEESVWDWREHVEFPGMDEVSRSEQSSFIARNRGVIQQTLREALSSLQSAFPQEFGNIKGVRDPDDLAAPLQEIVNSAGEDATVDIRIPAGVAEFLTLTFETAPSATAEFGLPTVSPVAHPSRPGLMRIELDYDEEVDVRAADEGFWIASAKSTSKKRKDVEFGKVYYGAVAGSPAFKPVAPSFEDFFVMWQEFMCDEFKLAQTDDERRELLDEFYSHFADE</sequence>
<proteinExistence type="predicted"/>